<reference evidence="1" key="1">
    <citation type="journal article" date="2021" name="Proc. Natl. Acad. Sci. U.S.A.">
        <title>A Catalog of Tens of Thousands of Viruses from Human Metagenomes Reveals Hidden Associations with Chronic Diseases.</title>
        <authorList>
            <person name="Tisza M.J."/>
            <person name="Buck C.B."/>
        </authorList>
    </citation>
    <scope>NUCLEOTIDE SEQUENCE</scope>
    <source>
        <strain evidence="1">CtMOb8</strain>
    </source>
</reference>
<proteinExistence type="predicted"/>
<dbReference type="EMBL" id="BK015544">
    <property type="protein sequence ID" value="DAE12185.1"/>
    <property type="molecule type" value="Genomic_DNA"/>
</dbReference>
<accession>A0A8S5Q046</accession>
<name>A0A8S5Q046_9CAUD</name>
<evidence type="ECO:0000313" key="1">
    <source>
        <dbReference type="EMBL" id="DAE12185.1"/>
    </source>
</evidence>
<organism evidence="1">
    <name type="scientific">Siphoviridae sp. ctMOb8</name>
    <dbReference type="NCBI Taxonomy" id="2825460"/>
    <lineage>
        <taxon>Viruses</taxon>
        <taxon>Duplodnaviria</taxon>
        <taxon>Heunggongvirae</taxon>
        <taxon>Uroviricota</taxon>
        <taxon>Caudoviricetes</taxon>
    </lineage>
</organism>
<sequence>MEYKNSQILAAVVSEWARPAISQIAAGNLMRLPMLQSLQATIGSLGIVSGNYALQKDIEPLILPIVNSLITPMLARYFGQIPEESIPQMAHDIVEKMRGNGAMSVLEGMVTFEEEDLAELADLLDKNLPVGQTQDYQVKH</sequence>
<protein>
    <submittedName>
        <fullName evidence="1">Uncharacterized protein</fullName>
    </submittedName>
</protein>